<accession>A0A813EME5</accession>
<dbReference type="OrthoDB" id="416873at2759"/>
<organism evidence="2 3">
    <name type="scientific">Polarella glacialis</name>
    <name type="common">Dinoflagellate</name>
    <dbReference type="NCBI Taxonomy" id="89957"/>
    <lineage>
        <taxon>Eukaryota</taxon>
        <taxon>Sar</taxon>
        <taxon>Alveolata</taxon>
        <taxon>Dinophyceae</taxon>
        <taxon>Suessiales</taxon>
        <taxon>Suessiaceae</taxon>
        <taxon>Polarella</taxon>
    </lineage>
</organism>
<feature type="compositionally biased region" description="Basic and acidic residues" evidence="1">
    <location>
        <begin position="88"/>
        <end position="98"/>
    </location>
</feature>
<gene>
    <name evidence="2" type="ORF">PGLA1383_LOCUS18979</name>
</gene>
<proteinExistence type="predicted"/>
<reference evidence="2" key="1">
    <citation type="submission" date="2021-02" db="EMBL/GenBank/DDBJ databases">
        <authorList>
            <person name="Dougan E. K."/>
            <person name="Rhodes N."/>
            <person name="Thang M."/>
            <person name="Chan C."/>
        </authorList>
    </citation>
    <scope>NUCLEOTIDE SEQUENCE</scope>
</reference>
<sequence length="272" mass="29786">MAHIPKRAVQHGVHLPSEEVSPPTLKPGQTALHSRGFYTNEMRLSTNSGRQESVGLQDRQHKSEYSKAISSSTRNEDYVNPVKPKRKPATEREAEGLERTGASHWSTEYRTTSHEGASRLATPRMTAEQILAGRTQPTPRSCVSRVPPDSCYLADFGRNGSNPRDSIQRDHTKLPLFKSALTAGTPRGTSHLPGYQGFIPSYPRGAALLRLAQGDSVRPAEKTNIIDIFHSNVVGYAGHEPSAVQNDFGGRKPTTQTTFGHDFIPHKSGALS</sequence>
<feature type="compositionally biased region" description="Polar residues" evidence="1">
    <location>
        <begin position="42"/>
        <end position="51"/>
    </location>
</feature>
<dbReference type="EMBL" id="CAJNNV010012351">
    <property type="protein sequence ID" value="CAE8600668.1"/>
    <property type="molecule type" value="Genomic_DNA"/>
</dbReference>
<dbReference type="AlphaFoldDB" id="A0A813EME5"/>
<name>A0A813EME5_POLGL</name>
<protein>
    <submittedName>
        <fullName evidence="2">Uncharacterized protein</fullName>
    </submittedName>
</protein>
<evidence type="ECO:0000313" key="2">
    <source>
        <dbReference type="EMBL" id="CAE8600668.1"/>
    </source>
</evidence>
<evidence type="ECO:0000256" key="1">
    <source>
        <dbReference type="SAM" id="MobiDB-lite"/>
    </source>
</evidence>
<comment type="caution">
    <text evidence="2">The sequence shown here is derived from an EMBL/GenBank/DDBJ whole genome shotgun (WGS) entry which is preliminary data.</text>
</comment>
<keyword evidence="3" id="KW-1185">Reference proteome</keyword>
<dbReference type="Proteomes" id="UP000654075">
    <property type="component" value="Unassembled WGS sequence"/>
</dbReference>
<feature type="region of interest" description="Disordered" evidence="1">
    <location>
        <begin position="244"/>
        <end position="272"/>
    </location>
</feature>
<feature type="region of interest" description="Disordered" evidence="1">
    <location>
        <begin position="1"/>
        <end position="120"/>
    </location>
</feature>
<evidence type="ECO:0000313" key="3">
    <source>
        <dbReference type="Proteomes" id="UP000654075"/>
    </source>
</evidence>
<dbReference type="OMA" id="EWSQNRP"/>